<dbReference type="PRINTS" id="PR01021">
    <property type="entry name" value="OMPADOMAIN"/>
</dbReference>
<dbReference type="EMBL" id="BLJN01000001">
    <property type="protein sequence ID" value="GFE78523.1"/>
    <property type="molecule type" value="Genomic_DNA"/>
</dbReference>
<dbReference type="SUPFAM" id="SSF103088">
    <property type="entry name" value="OmpA-like"/>
    <property type="match status" value="1"/>
</dbReference>
<sequence length="269" mass="28763">MNRSYQVLLTAALAGLLAACSSTPERIEDLEVARAVVPQVEASPRAGIAASNVSEARKALDRANKMADEGGKLGDIEYEAQVAARNAQIANEKILAAQAREEIEKGTAERQSVLAEAREAQARAAERRASTLEQELADMRARKTDRGMVLTLGDVLFDTGKATLKPGAYGTVDRLANVLKESPDRKVMIEGHTDSTGSEEFNQALSERRAAAVQTALLERGVGANQITAVGKGMAFPIASNADAGGRQRNRRVEMIFTDNKSQVASDVN</sequence>
<evidence type="ECO:0000259" key="5">
    <source>
        <dbReference type="PROSITE" id="PS51123"/>
    </source>
</evidence>
<comment type="subcellular location">
    <subcellularLocation>
        <location evidence="1">Cell outer membrane</location>
    </subcellularLocation>
</comment>
<dbReference type="PROSITE" id="PS01068">
    <property type="entry name" value="OMPA_1"/>
    <property type="match status" value="1"/>
</dbReference>
<reference evidence="7" key="1">
    <citation type="submission" date="2020-01" db="EMBL/GenBank/DDBJ databases">
        <title>'Steroidobacter agaridevorans' sp. nov., agar-degrading bacteria isolated from rhizosphere soils.</title>
        <authorList>
            <person name="Ikenaga M."/>
            <person name="Kataoka M."/>
            <person name="Murouchi A."/>
            <person name="Katsuragi S."/>
            <person name="Sakai M."/>
        </authorList>
    </citation>
    <scope>NUCLEOTIDE SEQUENCE [LARGE SCALE GENOMIC DNA]</scope>
    <source>
        <strain evidence="7">YU21-B</strain>
    </source>
</reference>
<dbReference type="CDD" id="cd07185">
    <property type="entry name" value="OmpA_C-like"/>
    <property type="match status" value="1"/>
</dbReference>
<dbReference type="AlphaFoldDB" id="A0A829Y633"/>
<evidence type="ECO:0000256" key="3">
    <source>
        <dbReference type="PROSITE-ProRule" id="PRU00473"/>
    </source>
</evidence>
<feature type="domain" description="OmpA-like" evidence="5">
    <location>
        <begin position="144"/>
        <end position="261"/>
    </location>
</feature>
<organism evidence="6 7">
    <name type="scientific">Steroidobacter agaridevorans</name>
    <dbReference type="NCBI Taxonomy" id="2695856"/>
    <lineage>
        <taxon>Bacteria</taxon>
        <taxon>Pseudomonadati</taxon>
        <taxon>Pseudomonadota</taxon>
        <taxon>Gammaproteobacteria</taxon>
        <taxon>Steroidobacterales</taxon>
        <taxon>Steroidobacteraceae</taxon>
        <taxon>Steroidobacter</taxon>
    </lineage>
</organism>
<keyword evidence="2 3" id="KW-0472">Membrane</keyword>
<name>A0A829Y633_9GAMM</name>
<dbReference type="PROSITE" id="PS51257">
    <property type="entry name" value="PROKAR_LIPOPROTEIN"/>
    <property type="match status" value="1"/>
</dbReference>
<keyword evidence="7" id="KW-1185">Reference proteome</keyword>
<accession>A0A829Y633</accession>
<dbReference type="InterPro" id="IPR025511">
    <property type="entry name" value="DUF4398"/>
</dbReference>
<dbReference type="PROSITE" id="PS51123">
    <property type="entry name" value="OMPA_2"/>
    <property type="match status" value="1"/>
</dbReference>
<dbReference type="InterPro" id="IPR050330">
    <property type="entry name" value="Bact_OuterMem_StrucFunc"/>
</dbReference>
<dbReference type="PANTHER" id="PTHR30329:SF20">
    <property type="entry name" value="EXPORTED PROTEIN"/>
    <property type="match status" value="1"/>
</dbReference>
<gene>
    <name evidence="6" type="primary">lptF_1</name>
    <name evidence="6" type="ORF">GCM10011487_05230</name>
</gene>
<evidence type="ECO:0000256" key="2">
    <source>
        <dbReference type="ARBA" id="ARBA00023136"/>
    </source>
</evidence>
<evidence type="ECO:0000313" key="6">
    <source>
        <dbReference type="EMBL" id="GFE78523.1"/>
    </source>
</evidence>
<dbReference type="InterPro" id="IPR006664">
    <property type="entry name" value="OMP_bac"/>
</dbReference>
<dbReference type="GO" id="GO:0009279">
    <property type="term" value="C:cell outer membrane"/>
    <property type="evidence" value="ECO:0007669"/>
    <property type="project" value="UniProtKB-SubCell"/>
</dbReference>
<evidence type="ECO:0000256" key="1">
    <source>
        <dbReference type="ARBA" id="ARBA00004442"/>
    </source>
</evidence>
<feature type="coiled-coil region" evidence="4">
    <location>
        <begin position="89"/>
        <end position="142"/>
    </location>
</feature>
<proteinExistence type="predicted"/>
<dbReference type="InterPro" id="IPR036737">
    <property type="entry name" value="OmpA-like_sf"/>
</dbReference>
<dbReference type="Pfam" id="PF14346">
    <property type="entry name" value="DUF4398"/>
    <property type="match status" value="1"/>
</dbReference>
<evidence type="ECO:0000313" key="7">
    <source>
        <dbReference type="Proteomes" id="UP000445000"/>
    </source>
</evidence>
<keyword evidence="4" id="KW-0175">Coiled coil</keyword>
<dbReference type="InterPro" id="IPR006690">
    <property type="entry name" value="OMPA-like_CS"/>
</dbReference>
<protein>
    <submittedName>
        <fullName evidence="6">Porin</fullName>
    </submittedName>
</protein>
<dbReference type="Pfam" id="PF00691">
    <property type="entry name" value="OmpA"/>
    <property type="match status" value="1"/>
</dbReference>
<dbReference type="RefSeq" id="WP_161810412.1">
    <property type="nucleotide sequence ID" value="NZ_BLJN01000001.1"/>
</dbReference>
<dbReference type="PANTHER" id="PTHR30329">
    <property type="entry name" value="STATOR ELEMENT OF FLAGELLAR MOTOR COMPLEX"/>
    <property type="match status" value="1"/>
</dbReference>
<dbReference type="InterPro" id="IPR006665">
    <property type="entry name" value="OmpA-like"/>
</dbReference>
<comment type="caution">
    <text evidence="6">The sequence shown here is derived from an EMBL/GenBank/DDBJ whole genome shotgun (WGS) entry which is preliminary data.</text>
</comment>
<dbReference type="Gene3D" id="3.30.1330.60">
    <property type="entry name" value="OmpA-like domain"/>
    <property type="match status" value="1"/>
</dbReference>
<evidence type="ECO:0000256" key="4">
    <source>
        <dbReference type="SAM" id="Coils"/>
    </source>
</evidence>
<dbReference type="Proteomes" id="UP000445000">
    <property type="component" value="Unassembled WGS sequence"/>
</dbReference>